<dbReference type="PANTHER" id="PTHR15615:SF108">
    <property type="entry name" value="PROTEIN CNPPD1"/>
    <property type="match status" value="1"/>
</dbReference>
<dbReference type="InterPro" id="IPR013763">
    <property type="entry name" value="Cyclin-like_dom"/>
</dbReference>
<evidence type="ECO:0000259" key="1">
    <source>
        <dbReference type="SMART" id="SM00385"/>
    </source>
</evidence>
<gene>
    <name evidence="2" type="ORF">FSAL1345_LOCUS1222</name>
</gene>
<dbReference type="GO" id="GO:0019901">
    <property type="term" value="F:protein kinase binding"/>
    <property type="evidence" value="ECO:0007669"/>
    <property type="project" value="InterPro"/>
</dbReference>
<proteinExistence type="predicted"/>
<sequence length="187" mass="21641">MSVIQGFYHKVSIKLQNQKQAEGPETQFKLFSRRKPPPLNLLSYVERLQEMLSCPDEVFGLAYIYINKLLNSFPLLQLTPNNVHRLAFTSIVIAYKYSQDIPFKAKDFAKIGGVTCKELKDMESTMLEALDWKLYVQEVDTQLQLFREVVLVYSESSTEDESFEVPEHLEALQNEELSELSIFFTSN</sequence>
<organism evidence="2">
    <name type="scientific">Fabrea salina</name>
    <dbReference type="NCBI Taxonomy" id="342563"/>
    <lineage>
        <taxon>Eukaryota</taxon>
        <taxon>Sar</taxon>
        <taxon>Alveolata</taxon>
        <taxon>Ciliophora</taxon>
        <taxon>Postciliodesmatophora</taxon>
        <taxon>Heterotrichea</taxon>
        <taxon>Heterotrichida</taxon>
        <taxon>Fabreidae</taxon>
        <taxon>Fabrea</taxon>
    </lineage>
</organism>
<name>A0A7S3MSB4_9CILI</name>
<feature type="domain" description="Cyclin-like" evidence="1">
    <location>
        <begin position="43"/>
        <end position="128"/>
    </location>
</feature>
<accession>A0A7S3MSB4</accession>
<dbReference type="SUPFAM" id="SSF47954">
    <property type="entry name" value="Cyclin-like"/>
    <property type="match status" value="1"/>
</dbReference>
<dbReference type="PANTHER" id="PTHR15615">
    <property type="match status" value="1"/>
</dbReference>
<dbReference type="AlphaFoldDB" id="A0A7S3MSB4"/>
<evidence type="ECO:0000313" key="2">
    <source>
        <dbReference type="EMBL" id="CAE0317953.1"/>
    </source>
</evidence>
<dbReference type="EMBL" id="HBIF01001435">
    <property type="protein sequence ID" value="CAE0317953.1"/>
    <property type="molecule type" value="Transcribed_RNA"/>
</dbReference>
<dbReference type="Pfam" id="PF08613">
    <property type="entry name" value="Cyclin"/>
    <property type="match status" value="1"/>
</dbReference>
<protein>
    <recommendedName>
        <fullName evidence="1">Cyclin-like domain-containing protein</fullName>
    </recommendedName>
</protein>
<dbReference type="InterPro" id="IPR036915">
    <property type="entry name" value="Cyclin-like_sf"/>
</dbReference>
<reference evidence="2" key="1">
    <citation type="submission" date="2021-01" db="EMBL/GenBank/DDBJ databases">
        <authorList>
            <person name="Corre E."/>
            <person name="Pelletier E."/>
            <person name="Niang G."/>
            <person name="Scheremetjew M."/>
            <person name="Finn R."/>
            <person name="Kale V."/>
            <person name="Holt S."/>
            <person name="Cochrane G."/>
            <person name="Meng A."/>
            <person name="Brown T."/>
            <person name="Cohen L."/>
        </authorList>
    </citation>
    <scope>NUCLEOTIDE SEQUENCE</scope>
</reference>
<dbReference type="SMART" id="SM00385">
    <property type="entry name" value="CYCLIN"/>
    <property type="match status" value="1"/>
</dbReference>
<dbReference type="Gene3D" id="1.10.472.10">
    <property type="entry name" value="Cyclin-like"/>
    <property type="match status" value="1"/>
</dbReference>
<dbReference type="InterPro" id="IPR013922">
    <property type="entry name" value="Cyclin_PHO80-like"/>
</dbReference>